<name>A0A0U5C801_9BACL</name>
<dbReference type="InterPro" id="IPR013321">
    <property type="entry name" value="Arc_rbn_hlx_hlx"/>
</dbReference>
<dbReference type="GO" id="GO:0006355">
    <property type="term" value="P:regulation of DNA-templated transcription"/>
    <property type="evidence" value="ECO:0007669"/>
    <property type="project" value="InterPro"/>
</dbReference>
<gene>
    <name evidence="1" type="ORF">CB4_02577</name>
</gene>
<dbReference type="KEGG" id="asoc:CB4_02577"/>
<dbReference type="AlphaFoldDB" id="A0A0U5C801"/>
<dbReference type="InterPro" id="IPR012869">
    <property type="entry name" value="RHH_5"/>
</dbReference>
<sequence>MGKISDLNTRTNITIPKELKVQLEQIAKDQNRSFNNLVITILKDFASSTHAK</sequence>
<reference evidence="1 2" key="1">
    <citation type="submission" date="2015-12" db="EMBL/GenBank/DDBJ databases">
        <title>Genome sequence of Aneurinibacillus soli.</title>
        <authorList>
            <person name="Lee J.S."/>
            <person name="Lee K.C."/>
            <person name="Kim K.K."/>
            <person name="Lee B.W."/>
        </authorList>
    </citation>
    <scope>NUCLEOTIDE SEQUENCE [LARGE SCALE GENOMIC DNA]</scope>
    <source>
        <strain evidence="1 2">CB4</strain>
    </source>
</reference>
<evidence type="ECO:0000313" key="1">
    <source>
        <dbReference type="EMBL" id="BAU28403.1"/>
    </source>
</evidence>
<accession>A0A0U5C801</accession>
<dbReference type="OrthoDB" id="2087538at2"/>
<evidence type="ECO:0000313" key="2">
    <source>
        <dbReference type="Proteomes" id="UP000217696"/>
    </source>
</evidence>
<dbReference type="RefSeq" id="WP_096466161.1">
    <property type="nucleotide sequence ID" value="NZ_AP017312.1"/>
</dbReference>
<dbReference type="Proteomes" id="UP000217696">
    <property type="component" value="Chromosome"/>
</dbReference>
<proteinExistence type="predicted"/>
<dbReference type="Pfam" id="PF07878">
    <property type="entry name" value="RHH_5"/>
    <property type="match status" value="1"/>
</dbReference>
<dbReference type="EMBL" id="AP017312">
    <property type="protein sequence ID" value="BAU28403.1"/>
    <property type="molecule type" value="Genomic_DNA"/>
</dbReference>
<protein>
    <submittedName>
        <fullName evidence="1">Uncharacterized protein</fullName>
    </submittedName>
</protein>
<dbReference type="InterPro" id="IPR010985">
    <property type="entry name" value="Ribbon_hlx_hlx"/>
</dbReference>
<dbReference type="Gene3D" id="1.10.1220.10">
    <property type="entry name" value="Met repressor-like"/>
    <property type="match status" value="1"/>
</dbReference>
<keyword evidence="2" id="KW-1185">Reference proteome</keyword>
<dbReference type="SUPFAM" id="SSF47598">
    <property type="entry name" value="Ribbon-helix-helix"/>
    <property type="match status" value="1"/>
</dbReference>
<organism evidence="1 2">
    <name type="scientific">Aneurinibacillus soli</name>
    <dbReference type="NCBI Taxonomy" id="1500254"/>
    <lineage>
        <taxon>Bacteria</taxon>
        <taxon>Bacillati</taxon>
        <taxon>Bacillota</taxon>
        <taxon>Bacilli</taxon>
        <taxon>Bacillales</taxon>
        <taxon>Paenibacillaceae</taxon>
        <taxon>Aneurinibacillus group</taxon>
        <taxon>Aneurinibacillus</taxon>
    </lineage>
</organism>